<sequence length="56" mass="5939">MASLRTASAAPARSTSLQIDAGRFGAPRFCLISMTNGLFCGFMILTLLVDFIIATV</sequence>
<gene>
    <name evidence="2" type="ORF">MAXJ12_31547</name>
</gene>
<proteinExistence type="predicted"/>
<keyword evidence="1" id="KW-0472">Membrane</keyword>
<dbReference type="AlphaFoldDB" id="H0I1H2"/>
<dbReference type="Proteomes" id="UP000003250">
    <property type="component" value="Unassembled WGS sequence"/>
</dbReference>
<accession>H0I1H2</accession>
<feature type="transmembrane region" description="Helical" evidence="1">
    <location>
        <begin position="29"/>
        <end position="54"/>
    </location>
</feature>
<organism evidence="2 3">
    <name type="scientific">Mesorhizobium alhagi CCNWXJ12-2</name>
    <dbReference type="NCBI Taxonomy" id="1107882"/>
    <lineage>
        <taxon>Bacteria</taxon>
        <taxon>Pseudomonadati</taxon>
        <taxon>Pseudomonadota</taxon>
        <taxon>Alphaproteobacteria</taxon>
        <taxon>Hyphomicrobiales</taxon>
        <taxon>Phyllobacteriaceae</taxon>
        <taxon>Allomesorhizobium</taxon>
    </lineage>
</organism>
<name>H0I1H2_9HYPH</name>
<dbReference type="EMBL" id="AHAM01000282">
    <property type="protein sequence ID" value="EHK53164.1"/>
    <property type="molecule type" value="Genomic_DNA"/>
</dbReference>
<reference evidence="2 3" key="1">
    <citation type="journal article" date="2012" name="J. Bacteriol.">
        <title>Draft Genome Sequence of Mesorhizobium alhagi CCNWXJ12-2T, a Novel Salt-Resistant Species Isolated from the Desert of Northwestern China.</title>
        <authorList>
            <person name="Zhou M."/>
            <person name="Chen W."/>
            <person name="Chen H."/>
            <person name="Wei G."/>
        </authorList>
    </citation>
    <scope>NUCLEOTIDE SEQUENCE [LARGE SCALE GENOMIC DNA]</scope>
    <source>
        <strain evidence="2 3">CCNWXJ12-2</strain>
    </source>
</reference>
<keyword evidence="1" id="KW-1133">Transmembrane helix</keyword>
<keyword evidence="3" id="KW-1185">Reference proteome</keyword>
<evidence type="ECO:0000313" key="3">
    <source>
        <dbReference type="Proteomes" id="UP000003250"/>
    </source>
</evidence>
<keyword evidence="1" id="KW-0812">Transmembrane</keyword>
<protein>
    <submittedName>
        <fullName evidence="2">Uncharacterized protein</fullName>
    </submittedName>
</protein>
<evidence type="ECO:0000313" key="2">
    <source>
        <dbReference type="EMBL" id="EHK53164.1"/>
    </source>
</evidence>
<evidence type="ECO:0000256" key="1">
    <source>
        <dbReference type="SAM" id="Phobius"/>
    </source>
</evidence>